<feature type="compositionally biased region" description="Basic and acidic residues" evidence="1">
    <location>
        <begin position="1"/>
        <end position="18"/>
    </location>
</feature>
<protein>
    <submittedName>
        <fullName evidence="2">Uncharacterized protein</fullName>
    </submittedName>
</protein>
<comment type="caution">
    <text evidence="2">The sequence shown here is derived from an EMBL/GenBank/DDBJ whole genome shotgun (WGS) entry which is preliminary data.</text>
</comment>
<feature type="region of interest" description="Disordered" evidence="1">
    <location>
        <begin position="1"/>
        <end position="27"/>
    </location>
</feature>
<evidence type="ECO:0000313" key="2">
    <source>
        <dbReference type="EMBL" id="KKN76049.1"/>
    </source>
</evidence>
<dbReference type="EMBL" id="LAZR01000300">
    <property type="protein sequence ID" value="KKN76049.1"/>
    <property type="molecule type" value="Genomic_DNA"/>
</dbReference>
<organism evidence="2">
    <name type="scientific">marine sediment metagenome</name>
    <dbReference type="NCBI Taxonomy" id="412755"/>
    <lineage>
        <taxon>unclassified sequences</taxon>
        <taxon>metagenomes</taxon>
        <taxon>ecological metagenomes</taxon>
    </lineage>
</organism>
<dbReference type="AlphaFoldDB" id="A0A0F9TA15"/>
<accession>A0A0F9TA15</accession>
<proteinExistence type="predicted"/>
<reference evidence="2" key="1">
    <citation type="journal article" date="2015" name="Nature">
        <title>Complex archaea that bridge the gap between prokaryotes and eukaryotes.</title>
        <authorList>
            <person name="Spang A."/>
            <person name="Saw J.H."/>
            <person name="Jorgensen S.L."/>
            <person name="Zaremba-Niedzwiedzka K."/>
            <person name="Martijn J."/>
            <person name="Lind A.E."/>
            <person name="van Eijk R."/>
            <person name="Schleper C."/>
            <person name="Guy L."/>
            <person name="Ettema T.J."/>
        </authorList>
    </citation>
    <scope>NUCLEOTIDE SEQUENCE</scope>
</reference>
<evidence type="ECO:0000256" key="1">
    <source>
        <dbReference type="SAM" id="MobiDB-lite"/>
    </source>
</evidence>
<gene>
    <name evidence="2" type="ORF">LCGC14_0374390</name>
</gene>
<sequence>MEEPKEKQKEKKVEEKFSVGDLPTQTEPRIVNNKTNEVYTIEQGIVLILNNQEKLLKLLD</sequence>
<name>A0A0F9TA15_9ZZZZ</name>